<dbReference type="Proteomes" id="UP001596915">
    <property type="component" value="Unassembled WGS sequence"/>
</dbReference>
<comment type="caution">
    <text evidence="2">The sequence shown here is derived from an EMBL/GenBank/DDBJ whole genome shotgun (WGS) entry which is preliminary data.</text>
</comment>
<reference evidence="3" key="1">
    <citation type="journal article" date="2019" name="Int. J. Syst. Evol. Microbiol.">
        <title>The Global Catalogue of Microorganisms (GCM) 10K type strain sequencing project: providing services to taxonomists for standard genome sequencing and annotation.</title>
        <authorList>
            <consortium name="The Broad Institute Genomics Platform"/>
            <consortium name="The Broad Institute Genome Sequencing Center for Infectious Disease"/>
            <person name="Wu L."/>
            <person name="Ma J."/>
        </authorList>
    </citation>
    <scope>NUCLEOTIDE SEQUENCE [LARGE SCALE GENOMIC DNA]</scope>
    <source>
        <strain evidence="3">JCM 12607</strain>
    </source>
</reference>
<protein>
    <recommendedName>
        <fullName evidence="4">Ricin B lectin domain-containing protein</fullName>
    </recommendedName>
</protein>
<feature type="chain" id="PRO_5045457728" description="Ricin B lectin domain-containing protein" evidence="1">
    <location>
        <begin position="26"/>
        <end position="110"/>
    </location>
</feature>
<gene>
    <name evidence="2" type="ORF">ACFQ2K_44765</name>
</gene>
<evidence type="ECO:0008006" key="4">
    <source>
        <dbReference type="Google" id="ProtNLM"/>
    </source>
</evidence>
<evidence type="ECO:0000313" key="2">
    <source>
        <dbReference type="EMBL" id="MFD0628686.1"/>
    </source>
</evidence>
<feature type="signal peptide" evidence="1">
    <location>
        <begin position="1"/>
        <end position="25"/>
    </location>
</feature>
<keyword evidence="3" id="KW-1185">Reference proteome</keyword>
<proteinExistence type="predicted"/>
<name>A0ABW2X743_9ACTN</name>
<sequence>MRSRAISVMVAAIATAAALAQPAHAAPLIDGVYRFAALKDGQRLVWPKLNGSTGMVSLGACTVNSTTSANWRVRQRPNGTMEVSTGSNPSTCLSVTTDHRVMVSDNCADK</sequence>
<keyword evidence="1" id="KW-0732">Signal</keyword>
<organism evidence="2 3">
    <name type="scientific">Streptomyces sanglieri</name>
    <dbReference type="NCBI Taxonomy" id="193460"/>
    <lineage>
        <taxon>Bacteria</taxon>
        <taxon>Bacillati</taxon>
        <taxon>Actinomycetota</taxon>
        <taxon>Actinomycetes</taxon>
        <taxon>Kitasatosporales</taxon>
        <taxon>Streptomycetaceae</taxon>
        <taxon>Streptomyces</taxon>
    </lineage>
</organism>
<accession>A0ABW2X743</accession>
<evidence type="ECO:0000313" key="3">
    <source>
        <dbReference type="Proteomes" id="UP001596915"/>
    </source>
</evidence>
<dbReference type="EMBL" id="JBHTGL010000008">
    <property type="protein sequence ID" value="MFD0628686.1"/>
    <property type="molecule type" value="Genomic_DNA"/>
</dbReference>
<evidence type="ECO:0000256" key="1">
    <source>
        <dbReference type="SAM" id="SignalP"/>
    </source>
</evidence>